<dbReference type="AlphaFoldDB" id="A0A7C9AB97"/>
<name>A0A7C9AB97_OPUST</name>
<dbReference type="PANTHER" id="PTHR20938:SF0">
    <property type="entry name" value="INTEGRATOR COMPLEX SUBUNIT 4"/>
    <property type="match status" value="1"/>
</dbReference>
<protein>
    <submittedName>
        <fullName evidence="1">Uncharacterized protein</fullName>
    </submittedName>
</protein>
<reference evidence="1" key="1">
    <citation type="journal article" date="2013" name="J. Plant Res.">
        <title>Effect of fungi and light on seed germination of three Opuntia species from semiarid lands of central Mexico.</title>
        <authorList>
            <person name="Delgado-Sanchez P."/>
            <person name="Jimenez-Bremont J.F."/>
            <person name="Guerrero-Gonzalez Mde L."/>
            <person name="Flores J."/>
        </authorList>
    </citation>
    <scope>NUCLEOTIDE SEQUENCE</scope>
    <source>
        <tissue evidence="1">Cladode</tissue>
    </source>
</reference>
<dbReference type="EMBL" id="GISG01222846">
    <property type="protein sequence ID" value="MBA4664178.1"/>
    <property type="molecule type" value="Transcribed_RNA"/>
</dbReference>
<sequence>MFQYATAFFGRISHALGDVLDKHSLLAYLSHGGDWGSEVESKSGPRLAALPATEGQPEASAYVLGSVKFILDSVKSLWQLVKFGCTREVLKALRCCKESLWTVQADLPEYTSAAAFALQYIRVVKLLTKIWEHFVIPRKWHMKRTGDVELLLQKLEKVLLALRYQFVGLTEEEELYISELLLLSYILSLSSSHINCKTLYKLSTTITYVNSLRNEKCIASSEFVNQLAELLSRGIFSNNEISCNSLQLRNLADVFALNDFSLTQTIRYIKADLVVQGFDSVHPLRFIRGFPVGVPMEISLFNVTTEHRLWVKMTSDQGLTEFMYVDVEFGSGQDVKRLVFTSPFYGTPKTVAFTLRISIGMECVSEDLRLVKGHGGPVRSLLYLGPEKEVYFVSMNS</sequence>
<organism evidence="1">
    <name type="scientific">Opuntia streptacantha</name>
    <name type="common">Prickly pear cactus</name>
    <name type="synonym">Opuntia cardona</name>
    <dbReference type="NCBI Taxonomy" id="393608"/>
    <lineage>
        <taxon>Eukaryota</taxon>
        <taxon>Viridiplantae</taxon>
        <taxon>Streptophyta</taxon>
        <taxon>Embryophyta</taxon>
        <taxon>Tracheophyta</taxon>
        <taxon>Spermatophyta</taxon>
        <taxon>Magnoliopsida</taxon>
        <taxon>eudicotyledons</taxon>
        <taxon>Gunneridae</taxon>
        <taxon>Pentapetalae</taxon>
        <taxon>Caryophyllales</taxon>
        <taxon>Cactineae</taxon>
        <taxon>Cactaceae</taxon>
        <taxon>Opuntioideae</taxon>
        <taxon>Opuntia</taxon>
    </lineage>
</organism>
<reference evidence="1" key="2">
    <citation type="submission" date="2020-07" db="EMBL/GenBank/DDBJ databases">
        <authorList>
            <person name="Vera ALvarez R."/>
            <person name="Arias-Moreno D.M."/>
            <person name="Jimenez-Jacinto V."/>
            <person name="Jimenez-Bremont J.F."/>
            <person name="Swaminathan K."/>
            <person name="Moose S.P."/>
            <person name="Guerrero-Gonzalez M.L."/>
            <person name="Marino-Ramirez L."/>
            <person name="Landsman D."/>
            <person name="Rodriguez-Kessler M."/>
            <person name="Delgado-Sanchez P."/>
        </authorList>
    </citation>
    <scope>NUCLEOTIDE SEQUENCE</scope>
    <source>
        <tissue evidence="1">Cladode</tissue>
    </source>
</reference>
<dbReference type="PANTHER" id="PTHR20938">
    <property type="entry name" value="INTEGRATOR COMPLEX SUBUNIT 4"/>
    <property type="match status" value="1"/>
</dbReference>
<dbReference type="GO" id="GO:0010496">
    <property type="term" value="P:intercellular transport"/>
    <property type="evidence" value="ECO:0007669"/>
    <property type="project" value="TreeGrafter"/>
</dbReference>
<dbReference type="GO" id="GO:0005768">
    <property type="term" value="C:endosome"/>
    <property type="evidence" value="ECO:0007669"/>
    <property type="project" value="TreeGrafter"/>
</dbReference>
<accession>A0A7C9AB97</accession>
<evidence type="ECO:0000313" key="1">
    <source>
        <dbReference type="EMBL" id="MBA4664178.1"/>
    </source>
</evidence>
<proteinExistence type="predicted"/>